<proteinExistence type="predicted"/>
<dbReference type="OrthoDB" id="1056423at2759"/>
<feature type="compositionally biased region" description="Basic and acidic residues" evidence="3">
    <location>
        <begin position="1151"/>
        <end position="1160"/>
    </location>
</feature>
<feature type="compositionally biased region" description="Acidic residues" evidence="3">
    <location>
        <begin position="1191"/>
        <end position="1208"/>
    </location>
</feature>
<comment type="caution">
    <text evidence="5">The sequence shown here is derived from an EMBL/GenBank/DDBJ whole genome shotgun (WGS) entry which is preliminary data.</text>
</comment>
<feature type="compositionally biased region" description="Polar residues" evidence="3">
    <location>
        <begin position="1407"/>
        <end position="1420"/>
    </location>
</feature>
<evidence type="ECO:0000256" key="3">
    <source>
        <dbReference type="SAM" id="MobiDB-lite"/>
    </source>
</evidence>
<dbReference type="GO" id="GO:0030687">
    <property type="term" value="C:preribosome, large subunit precursor"/>
    <property type="evidence" value="ECO:0007669"/>
    <property type="project" value="TreeGrafter"/>
</dbReference>
<feature type="region of interest" description="Disordered" evidence="3">
    <location>
        <begin position="1486"/>
        <end position="1619"/>
    </location>
</feature>
<feature type="compositionally biased region" description="Basic and acidic residues" evidence="3">
    <location>
        <begin position="1209"/>
        <end position="1229"/>
    </location>
</feature>
<dbReference type="PROSITE" id="PS50234">
    <property type="entry name" value="VWFA"/>
    <property type="match status" value="1"/>
</dbReference>
<name>A0A8X7NZX1_BRACI</name>
<feature type="compositionally biased region" description="Polar residues" evidence="3">
    <location>
        <begin position="1565"/>
        <end position="1577"/>
    </location>
</feature>
<gene>
    <name evidence="5" type="ORF">Bca52824_096728</name>
</gene>
<feature type="compositionally biased region" description="Acidic residues" evidence="3">
    <location>
        <begin position="1265"/>
        <end position="1277"/>
    </location>
</feature>
<dbReference type="GO" id="GO:0005524">
    <property type="term" value="F:ATP binding"/>
    <property type="evidence" value="ECO:0007669"/>
    <property type="project" value="UniProtKB-KW"/>
</dbReference>
<dbReference type="EMBL" id="JAAMPC010001141">
    <property type="protein sequence ID" value="KAG2241288.1"/>
    <property type="molecule type" value="Genomic_DNA"/>
</dbReference>
<dbReference type="GO" id="GO:0000027">
    <property type="term" value="P:ribosomal large subunit assembly"/>
    <property type="evidence" value="ECO:0007669"/>
    <property type="project" value="TreeGrafter"/>
</dbReference>
<feature type="compositionally biased region" description="Basic and acidic residues" evidence="3">
    <location>
        <begin position="1486"/>
        <end position="1498"/>
    </location>
</feature>
<keyword evidence="1" id="KW-0547">Nucleotide-binding</keyword>
<dbReference type="InterPro" id="IPR002035">
    <property type="entry name" value="VWF_A"/>
</dbReference>
<reference evidence="5 6" key="1">
    <citation type="submission" date="2020-02" db="EMBL/GenBank/DDBJ databases">
        <authorList>
            <person name="Ma Q."/>
            <person name="Huang Y."/>
            <person name="Song X."/>
            <person name="Pei D."/>
        </authorList>
    </citation>
    <scope>NUCLEOTIDE SEQUENCE [LARGE SCALE GENOMIC DNA]</scope>
    <source>
        <strain evidence="5">Sxm20200214</strain>
        <tissue evidence="5">Leaf</tissue>
    </source>
</reference>
<accession>A0A8X7NZX1</accession>
<feature type="compositionally biased region" description="Basic and acidic residues" evidence="3">
    <location>
        <begin position="1171"/>
        <end position="1190"/>
    </location>
</feature>
<evidence type="ECO:0000256" key="1">
    <source>
        <dbReference type="ARBA" id="ARBA00022741"/>
    </source>
</evidence>
<organism evidence="5 6">
    <name type="scientific">Brassica carinata</name>
    <name type="common">Ethiopian mustard</name>
    <name type="synonym">Abyssinian cabbage</name>
    <dbReference type="NCBI Taxonomy" id="52824"/>
    <lineage>
        <taxon>Eukaryota</taxon>
        <taxon>Viridiplantae</taxon>
        <taxon>Streptophyta</taxon>
        <taxon>Embryophyta</taxon>
        <taxon>Tracheophyta</taxon>
        <taxon>Spermatophyta</taxon>
        <taxon>Magnoliopsida</taxon>
        <taxon>eudicotyledons</taxon>
        <taxon>Gunneridae</taxon>
        <taxon>Pentapetalae</taxon>
        <taxon>rosids</taxon>
        <taxon>malvids</taxon>
        <taxon>Brassicales</taxon>
        <taxon>Brassicaceae</taxon>
        <taxon>Brassiceae</taxon>
        <taxon>Brassica</taxon>
    </lineage>
</organism>
<feature type="compositionally biased region" description="Polar residues" evidence="3">
    <location>
        <begin position="1428"/>
        <end position="1449"/>
    </location>
</feature>
<keyword evidence="2" id="KW-0067">ATP-binding</keyword>
<dbReference type="InterPro" id="IPR036465">
    <property type="entry name" value="vWFA_dom_sf"/>
</dbReference>
<dbReference type="GO" id="GO:0000055">
    <property type="term" value="P:ribosomal large subunit export from nucleus"/>
    <property type="evidence" value="ECO:0007669"/>
    <property type="project" value="TreeGrafter"/>
</dbReference>
<evidence type="ECO:0000313" key="5">
    <source>
        <dbReference type="EMBL" id="KAG2241288.1"/>
    </source>
</evidence>
<feature type="compositionally biased region" description="Acidic residues" evidence="3">
    <location>
        <begin position="1356"/>
        <end position="1379"/>
    </location>
</feature>
<dbReference type="PANTHER" id="PTHR48103">
    <property type="entry name" value="MIDASIN-RELATED"/>
    <property type="match status" value="1"/>
</dbReference>
<dbReference type="Proteomes" id="UP000886595">
    <property type="component" value="Unassembled WGS sequence"/>
</dbReference>
<feature type="compositionally biased region" description="Low complexity" evidence="3">
    <location>
        <begin position="1458"/>
        <end position="1467"/>
    </location>
</feature>
<feature type="domain" description="VWFA" evidence="4">
    <location>
        <begin position="1697"/>
        <end position="1896"/>
    </location>
</feature>
<feature type="region of interest" description="Disordered" evidence="3">
    <location>
        <begin position="1112"/>
        <end position="1473"/>
    </location>
</feature>
<sequence length="1909" mass="216741">MKFPRGSSLASATYIESLPPLHLSHDADSRVKSLGLDVDLLHKLISVSSADDTRKVSDFQLKTALYKNMHARVSHFVANTGLMDKASFEILDSIYFELARNWMEMKFQVKTKADALSGLYKFRSRDFKIESVMKVDISALGKYFPEDSFWQDYLADDDMKLMTQTDQGDENLEDDWDLIQEHVDNIYSTHNELFGFCDLPEKTGRCITESRRLDSFTDSYELGVNMIKGLKGLFTSSLDAKLVPEHLLRLCMEYKNLHFIRSDFDGPELGKMVKFLTPLQLRIYSLLQEQEDHPGLQKLSDILRMLMDIPSRTPLAKALPGLQFLICKVQKLQEEGCKLPISDLLEPIISLASSWQKLEFECWPTLLDEVQDQYELSARKLWLPLFSVLFQKDGCVEFLEHENESISQSLVEFIETSNIGEFRRRLELLLCFLLHLSMGSSLGIYSSDSHKSKVEICYNIFGFYIQFLPVVMEQLDLNRKNVEAALKDHLKLCRWGRPDNHLLSEPIKRTRQKVKKLIQDFSNILQRPVMLDRPNLAKERVQFLPLLAPDVMNGASNRIDVLVSNLDAEQLNERFSWYAVWRNKLKESVGRFHQEMHFKELLTGEDHQYPSPVYQGDWKILWGTVSKIGEKIASCSDLWRNSDRDVAKKRALPDLLKSLEKCGLQKHKFENVEMSNHFKGLLYQPAYDPNHLLLLTHTKSSIHTPRVVEDQNKESSLAEWRAANEFYFKSLASVQLMLNLERKHSDITSEQVKRSISFLNHLVEIQRQQRKTAYGFAELLNCFRHRVLPLAKLLEDSVEKDRKDDSLLSFPQNQHAIFNCMWLQKQLFDNISAMLLEELALLRTIGSTHLDSCQTVKTSSHSLLSLIEKLIPIAQNSKASLDRLLLDSNGFIITPSSHLNQFVTQHMVKLLCHNFDQLTDLENQISAFCEDSEKTYATNVLISHFAPVFKEGKMLAENLNCLLKTGDQTTGMEPKEQFALEVNLANTFANVKDVIGKLCSYKDGNVSQEEEGNILIWDGLFKKAENDLNLDNLCKLLSETFGSIEQLLNSSGVLSACVEDQLKQLQAFLDLLLNFGDSYLQEFLAINKRVSLITHVLATVLADLFTKGFGISKNDEDDDSKTEKSETAEGTGMGDGVGAKDVSDQIEDEDQLRGTDKKEEEEKEQDTPDDVLDKNKGIEMTDEFEGKEYSLSEDSEEDKEDEESGDEQLDSKMGDAGSDAEKADEKPCDKDEDEEAENKNEKNESGPSVAEKDTSSRELRAKDDDGVDSADEPEDSNTSDKPEQGNDENVDDFGEPENLEDEIENKDEALADTTGPTPELGNEQTDDAMEIDETDEVEKEDEQEEPCQEDQKHPEEGEDDQETQEPAEETMEAGTEDVSESPQKEDPGNDLEQKSETEPIEEKKSSPQENLAATNVSDGLTDSMDPPSGSNTEMNFTMTSMASGETLTDNIPKMEFPQSQSSTSQQTKANPYRNIGDALKEWKERVKVSSDLGEKQEAENEMEDPDAGEYGFASQFDEGTSQALGPALPEQVNTNMREGESEDEKLAGNQDEASPMDIDDVNPENKPSVQSKPSIMNSIAEPVQEPDTDRTLQENSPTQNVADKDTESNQENEEDPDARSNAVILWRRCELLTTKPSQELAEQLRLILEPTLASKLSGDYRTGKRINMKKVIPYIASHYRKDKIWLRRTKPNKRDYQVVIAVDDSRSMSEGGCGDFAIRALATVCRAMSQLEMGSLAVASFGKKGSIKMLHDFGESFTTESGIKMISGLTFKQENLIEDEPIFNLLRNMNEMLENLASTRRQSSGSNPLQQLVLVIGDGKFHEREKLKRSVRKFLQQKRMVVYLLLDNAEQSVLDLKEFVQTEKTLQQMTYMDSFPFPYYIVLRDIEALPRTLGDVLRQWFELMQSSRD</sequence>
<evidence type="ECO:0000313" key="6">
    <source>
        <dbReference type="Proteomes" id="UP000886595"/>
    </source>
</evidence>
<protein>
    <recommendedName>
        <fullName evidence="4">VWFA domain-containing protein</fullName>
    </recommendedName>
</protein>
<keyword evidence="6" id="KW-1185">Reference proteome</keyword>
<feature type="compositionally biased region" description="Acidic residues" evidence="3">
    <location>
        <begin position="1285"/>
        <end position="1305"/>
    </location>
</feature>
<dbReference type="FunFam" id="3.40.50.410:FF:000114">
    <property type="entry name" value="Midasin"/>
    <property type="match status" value="1"/>
</dbReference>
<evidence type="ECO:0000256" key="2">
    <source>
        <dbReference type="ARBA" id="ARBA00022840"/>
    </source>
</evidence>
<feature type="compositionally biased region" description="Acidic residues" evidence="3">
    <location>
        <begin position="1324"/>
        <end position="1348"/>
    </location>
</feature>
<feature type="compositionally biased region" description="Basic and acidic residues" evidence="3">
    <location>
        <begin position="1382"/>
        <end position="1406"/>
    </location>
</feature>
<dbReference type="PANTHER" id="PTHR48103:SF2">
    <property type="entry name" value="MIDASIN"/>
    <property type="match status" value="1"/>
</dbReference>
<feature type="compositionally biased region" description="Acidic residues" evidence="3">
    <location>
        <begin position="1161"/>
        <end position="1170"/>
    </location>
</feature>
<feature type="compositionally biased region" description="Basic and acidic residues" evidence="3">
    <location>
        <begin position="1237"/>
        <end position="1264"/>
    </location>
</feature>
<evidence type="ECO:0000259" key="4">
    <source>
        <dbReference type="PROSITE" id="PS50234"/>
    </source>
</evidence>
<dbReference type="GO" id="GO:0005634">
    <property type="term" value="C:nucleus"/>
    <property type="evidence" value="ECO:0007669"/>
    <property type="project" value="TreeGrafter"/>
</dbReference>
<dbReference type="SUPFAM" id="SSF53300">
    <property type="entry name" value="vWA-like"/>
    <property type="match status" value="1"/>
</dbReference>